<keyword evidence="6" id="KW-1185">Reference proteome</keyword>
<dbReference type="SMART" id="SM00560">
    <property type="entry name" value="LamGL"/>
    <property type="match status" value="1"/>
</dbReference>
<gene>
    <name evidence="5" type="ORF">CSW08_17375</name>
</gene>
<dbReference type="Gene3D" id="2.60.120.200">
    <property type="match status" value="1"/>
</dbReference>
<evidence type="ECO:0000256" key="2">
    <source>
        <dbReference type="ARBA" id="ARBA00023157"/>
    </source>
</evidence>
<evidence type="ECO:0000256" key="1">
    <source>
        <dbReference type="ARBA" id="ARBA00022729"/>
    </source>
</evidence>
<accession>A0A2N3HFT3</accession>
<dbReference type="SUPFAM" id="SSF49899">
    <property type="entry name" value="Concanavalin A-like lectins/glucanases"/>
    <property type="match status" value="1"/>
</dbReference>
<feature type="signal peptide" evidence="3">
    <location>
        <begin position="1"/>
        <end position="25"/>
    </location>
</feature>
<comment type="caution">
    <text evidence="5">The sequence shown here is derived from an EMBL/GenBank/DDBJ whole genome shotgun (WGS) entry which is preliminary data.</text>
</comment>
<organism evidence="5 6">
    <name type="scientific">Confluentibacter flavum</name>
    <dbReference type="NCBI Taxonomy" id="1909700"/>
    <lineage>
        <taxon>Bacteria</taxon>
        <taxon>Pseudomonadati</taxon>
        <taxon>Bacteroidota</taxon>
        <taxon>Flavobacteriia</taxon>
        <taxon>Flavobacteriales</taxon>
        <taxon>Flavobacteriaceae</taxon>
        <taxon>Confluentibacter</taxon>
    </lineage>
</organism>
<dbReference type="InterPro" id="IPR058515">
    <property type="entry name" value="DUF8202"/>
</dbReference>
<proteinExistence type="predicted"/>
<dbReference type="InterPro" id="IPR013783">
    <property type="entry name" value="Ig-like_fold"/>
</dbReference>
<reference evidence="5 6" key="1">
    <citation type="submission" date="2017-12" db="EMBL/GenBank/DDBJ databases">
        <title>Confluentibacter flavum sp. nov., isolated from the saline lake.</title>
        <authorList>
            <person name="Yu L."/>
        </authorList>
    </citation>
    <scope>NUCLEOTIDE SEQUENCE [LARGE SCALE GENOMIC DNA]</scope>
    <source>
        <strain evidence="5 6">3B</strain>
    </source>
</reference>
<evidence type="ECO:0000313" key="6">
    <source>
        <dbReference type="Proteomes" id="UP000233435"/>
    </source>
</evidence>
<protein>
    <recommendedName>
        <fullName evidence="4">LamG-like jellyroll fold domain-containing protein</fullName>
    </recommendedName>
</protein>
<keyword evidence="1 3" id="KW-0732">Signal</keyword>
<dbReference type="GO" id="GO:0004553">
    <property type="term" value="F:hydrolase activity, hydrolyzing O-glycosyl compounds"/>
    <property type="evidence" value="ECO:0007669"/>
    <property type="project" value="UniProtKB-ARBA"/>
</dbReference>
<dbReference type="Pfam" id="PF13385">
    <property type="entry name" value="Laminin_G_3"/>
    <property type="match status" value="1"/>
</dbReference>
<dbReference type="OrthoDB" id="2582440at2"/>
<evidence type="ECO:0000259" key="4">
    <source>
        <dbReference type="SMART" id="SM00560"/>
    </source>
</evidence>
<dbReference type="Proteomes" id="UP000233435">
    <property type="component" value="Unassembled WGS sequence"/>
</dbReference>
<dbReference type="RefSeq" id="WP_106661180.1">
    <property type="nucleotide sequence ID" value="NZ_PJEO01000056.1"/>
</dbReference>
<evidence type="ECO:0000313" key="5">
    <source>
        <dbReference type="EMBL" id="PKQ43763.1"/>
    </source>
</evidence>
<sequence length="1656" mass="180270">MKHFLKVRSIRIIFVLSLFGFFCSAQDIQVQVLGGSTVSDGSIVAISAGNTISFRITNIRTDCEKVKIESISITNTADFSLSADKVPKNVDSPDCKGNTNNIDFTITNISGNCGASTDIIIEVKKDPNFLFTFSISGNPEINLLGGSPSANILNGSTTTAPTNGTYFGVVDEGNTETRYYIIANTGSCPLSITSITSSSTDFVVPTSPAPYVLLPNNSQSFLTANVAAGSYVILPVTFIAPVAGSGTLTSTISISNTANTLFTFNVSAEMFNYNIPGPGGITADFRLWLKSTRGVTKSSSKVSQWSDIGTNGKHAIQPISSAQPTYLDDEASNINFNPVIKFENDGSTISQHLYNLDNGFYNQDIFIVMEPDEDVTSSTGMTIFSGSISNIITPENYVDDVDDITGIGLGNYTTNLTGERLWYNQGSSAANPYYALPAASSRTYNTPGIINAGNKTTTVSDGMRIIFNSVDDALSSTQTITSFQNVGYIDTVPDPDVIYGTPYFIGKNTNSTLGNLNGRVAEIFTFAERVSDADRHKIESYLAIKYGITLGSSNTAQKDYINSFGTKVWDISANSGYNYHVAGIGRDSISDLNQKQSKTLNTSNEVVIGLNGVFATNNLNINEFNKDGDFLVWGSNNDAYSASGSNAITIASGITTSVTRILRQWKIVESTEDINSDIENIEVSIPIDAFSSFALSANEEYVLIVADDDAFANGDIIDVIPLQLDGVGNLKTWYDFDGIKYFTFGKAPKLSENHSIHIGSGDYLVGEYDLNLNANDFTISAWVKADASQTSTRTIMAKGSKLQLRLNSSHQIEVMLDDETTPRFISSMALNDNKWHQISFVYISGTIYLYVDGVLDKSEQNVVAPSPNYNRFSIGALYIDKNNIINPFLGKIDEVYIWDQGLTEDQVQFLMNQEVEKGTGDFVTGKLIPQSSSSNEVAMIPWSKLKAYYDFNSFYGSTVEGLADNRYFLRINYLAKNKDIVDNQTTPLPYISANDGAWDSDATWSNSMDQIIPNSLSLDGVTMIDWNIVQINHNITSGDRDIYLLGLIQTAGTLTIADPVDAQDETNSGQALVIINYLELDGVIDLVGESQLVQTEGSIIDADSGGYIERDQQGIANSFNYNYWSSSVGPIGGNTSTRGTGVSSTNSNYTIAGVLNDGTSSSSYQGLTYGTSAFAADSSTPTTPKTTSAYWLYKFYGPSDSYSSWAKITQFSSLLAGEGFTMKGTSGTTALSDYQNYVFKGLPNNGDISLPLNKISGGNVDRLIGNPYPSAIDAIEFILDNLSVADGGNNTNGTIFNGALYFWDHFGEQNSHVLKDYVGGYATYSLIGGAVAISNDVRIDANLSTGSKVPGQYIPVNQGFFVSTIVEGFENDNGVPITTVNGGDIVFKNSQRVFAPEDGSTSLFLKPSIRRKITTRERGTETSKQIIANNPVIRLMYDSPQGYHRQLVLGTSDKASNKFDIGYDAFMVDINKEDMYWIIDGGKFVIQGVSDFDASQELSLGLIVKKAGSVRIKVDALENIDPKLSLYIKDEVTKEVFEINDKPFEIYLESGNYNDRFKLVFQPGEAFATSETFSEVDIDNTISVFYNSKISELRIINKHNINISEVRLYNILGQNKKTIKLDSSEDVSIPLTPDSGIHIVKLNTNNGVVNKKINVE</sequence>
<dbReference type="GO" id="GO:0005975">
    <property type="term" value="P:carbohydrate metabolic process"/>
    <property type="evidence" value="ECO:0007669"/>
    <property type="project" value="UniProtKB-ARBA"/>
</dbReference>
<evidence type="ECO:0000256" key="3">
    <source>
        <dbReference type="SAM" id="SignalP"/>
    </source>
</evidence>
<feature type="domain" description="LamG-like jellyroll fold" evidence="4">
    <location>
        <begin position="775"/>
        <end position="905"/>
    </location>
</feature>
<dbReference type="Pfam" id="PF26628">
    <property type="entry name" value="DUF8202"/>
    <property type="match status" value="1"/>
</dbReference>
<dbReference type="Gene3D" id="2.60.40.10">
    <property type="entry name" value="Immunoglobulins"/>
    <property type="match status" value="1"/>
</dbReference>
<dbReference type="InterPro" id="IPR013320">
    <property type="entry name" value="ConA-like_dom_sf"/>
</dbReference>
<dbReference type="InterPro" id="IPR006558">
    <property type="entry name" value="LamG-like"/>
</dbReference>
<feature type="chain" id="PRO_5014742569" description="LamG-like jellyroll fold domain-containing protein" evidence="3">
    <location>
        <begin position="26"/>
        <end position="1656"/>
    </location>
</feature>
<keyword evidence="2" id="KW-1015">Disulfide bond</keyword>
<dbReference type="EMBL" id="PJEO01000056">
    <property type="protein sequence ID" value="PKQ43763.1"/>
    <property type="molecule type" value="Genomic_DNA"/>
</dbReference>
<name>A0A2N3HFT3_9FLAO</name>
<dbReference type="NCBIfam" id="TIGR04183">
    <property type="entry name" value="Por_Secre_tail"/>
    <property type="match status" value="1"/>
</dbReference>
<dbReference type="InterPro" id="IPR026444">
    <property type="entry name" value="Secre_tail"/>
</dbReference>